<dbReference type="Proteomes" id="UP000183635">
    <property type="component" value="Unassembled WGS sequence"/>
</dbReference>
<evidence type="ECO:0000256" key="2">
    <source>
        <dbReference type="ARBA" id="ARBA00022475"/>
    </source>
</evidence>
<proteinExistence type="inferred from homology"/>
<dbReference type="Gene3D" id="3.90.550.10">
    <property type="entry name" value="Spore Coat Polysaccharide Biosynthesis Protein SpsA, Chain A"/>
    <property type="match status" value="1"/>
</dbReference>
<evidence type="ECO:0000256" key="10">
    <source>
        <dbReference type="SAM" id="Phobius"/>
    </source>
</evidence>
<evidence type="ECO:0000256" key="3">
    <source>
        <dbReference type="ARBA" id="ARBA00022676"/>
    </source>
</evidence>
<evidence type="ECO:0000256" key="6">
    <source>
        <dbReference type="ARBA" id="ARBA00022989"/>
    </source>
</evidence>
<keyword evidence="2" id="KW-1003">Cell membrane</keyword>
<keyword evidence="4 12" id="KW-0808">Transferase</keyword>
<dbReference type="GO" id="GO:0016757">
    <property type="term" value="F:glycosyltransferase activity"/>
    <property type="evidence" value="ECO:0007669"/>
    <property type="project" value="UniProtKB-KW"/>
</dbReference>
<dbReference type="AlphaFoldDB" id="A0A1I3FF61"/>
<evidence type="ECO:0000256" key="7">
    <source>
        <dbReference type="ARBA" id="ARBA00023136"/>
    </source>
</evidence>
<sequence length="377" mass="41980">MLNRYLQPLFSEVNPMSELLPAPLLVSIVCPCFNEEGGLGEFVTRIGRVLRPTGQNYEIVFVNDGSRDGTLREMKALAAAEGNITIVDLSRNFGKEIALTAGLCHATGDAVIAIDADLQDPPELIPVFIQRYREGYDVVYGRRTERQGDSWLKKATARGFYRMMRRLGPVPLPENVGDFRLMSRRSVDALLQLPETHRFMKGLFAWVGFRSVAVDYVREPRFAGSSKWKYRQLLNLSIEGITSFTTAPLRLTTYLGFLVAVIAFLWGVFLLIRTMFYGDPVQGFPTLILTILLLGGTQLIALGVIGEYLGRVFNETKRRPLFLIDSITWSQEGAARRPDSRAAFLYGLPPGSPASPILGIGQQAPTALERTDSVRKS</sequence>
<evidence type="ECO:0000256" key="5">
    <source>
        <dbReference type="ARBA" id="ARBA00022692"/>
    </source>
</evidence>
<comment type="similarity">
    <text evidence="8">Belongs to the glycosyltransferase 2 family. GtrB subfamily.</text>
</comment>
<dbReference type="SUPFAM" id="SSF53448">
    <property type="entry name" value="Nucleotide-diphospho-sugar transferases"/>
    <property type="match status" value="1"/>
</dbReference>
<dbReference type="InterPro" id="IPR029044">
    <property type="entry name" value="Nucleotide-diphossugar_trans"/>
</dbReference>
<evidence type="ECO:0000313" key="13">
    <source>
        <dbReference type="Proteomes" id="UP000183635"/>
    </source>
</evidence>
<dbReference type="PANTHER" id="PTHR48090:SF1">
    <property type="entry name" value="PROPHAGE BACTOPRENOL GLUCOSYL TRANSFERASE HOMOLOG"/>
    <property type="match status" value="1"/>
</dbReference>
<dbReference type="STRING" id="34004.SAMN04488021_1723"/>
<feature type="domain" description="Glycosyltransferase 2-like" evidence="11">
    <location>
        <begin position="27"/>
        <end position="190"/>
    </location>
</feature>
<dbReference type="PANTHER" id="PTHR48090">
    <property type="entry name" value="UNDECAPRENYL-PHOSPHATE 4-DEOXY-4-FORMAMIDO-L-ARABINOSE TRANSFERASE-RELATED"/>
    <property type="match status" value="1"/>
</dbReference>
<organism evidence="12 13">
    <name type="scientific">Paracoccus aminovorans</name>
    <dbReference type="NCBI Taxonomy" id="34004"/>
    <lineage>
        <taxon>Bacteria</taxon>
        <taxon>Pseudomonadati</taxon>
        <taxon>Pseudomonadota</taxon>
        <taxon>Alphaproteobacteria</taxon>
        <taxon>Rhodobacterales</taxon>
        <taxon>Paracoccaceae</taxon>
        <taxon>Paracoccus</taxon>
    </lineage>
</organism>
<name>A0A1I3FF61_9RHOB</name>
<dbReference type="InterPro" id="IPR050256">
    <property type="entry name" value="Glycosyltransferase_2"/>
</dbReference>
<keyword evidence="7 10" id="KW-0472">Membrane</keyword>
<feature type="transmembrane region" description="Helical" evidence="10">
    <location>
        <begin position="251"/>
        <end position="272"/>
    </location>
</feature>
<dbReference type="CDD" id="cd04187">
    <property type="entry name" value="DPM1_like_bac"/>
    <property type="match status" value="1"/>
</dbReference>
<keyword evidence="13" id="KW-1185">Reference proteome</keyword>
<evidence type="ECO:0000256" key="8">
    <source>
        <dbReference type="ARBA" id="ARBA00038152"/>
    </source>
</evidence>
<accession>A0A1I3FF61</accession>
<keyword evidence="5 10" id="KW-0812">Transmembrane</keyword>
<evidence type="ECO:0000259" key="11">
    <source>
        <dbReference type="Pfam" id="PF00535"/>
    </source>
</evidence>
<dbReference type="EMBL" id="FOPU01000072">
    <property type="protein sequence ID" value="SFI09834.1"/>
    <property type="molecule type" value="Genomic_DNA"/>
</dbReference>
<dbReference type="FunFam" id="3.90.550.10:FF:000079">
    <property type="entry name" value="Probable glycosyl transferase"/>
    <property type="match status" value="1"/>
</dbReference>
<keyword evidence="3" id="KW-0328">Glycosyltransferase</keyword>
<dbReference type="InterPro" id="IPR001173">
    <property type="entry name" value="Glyco_trans_2-like"/>
</dbReference>
<dbReference type="Pfam" id="PF00535">
    <property type="entry name" value="Glycos_transf_2"/>
    <property type="match status" value="1"/>
</dbReference>
<reference evidence="12 13" key="1">
    <citation type="submission" date="2016-10" db="EMBL/GenBank/DDBJ databases">
        <authorList>
            <person name="de Groot N.N."/>
        </authorList>
    </citation>
    <scope>NUCLEOTIDE SEQUENCE [LARGE SCALE GENOMIC DNA]</scope>
    <source>
        <strain evidence="12 13">DSM 8537</strain>
    </source>
</reference>
<evidence type="ECO:0000256" key="4">
    <source>
        <dbReference type="ARBA" id="ARBA00022679"/>
    </source>
</evidence>
<comment type="subcellular location">
    <subcellularLocation>
        <location evidence="1">Cell membrane</location>
        <topology evidence="1">Multi-pass membrane protein</topology>
    </subcellularLocation>
</comment>
<feature type="transmembrane region" description="Helical" evidence="10">
    <location>
        <begin position="284"/>
        <end position="309"/>
    </location>
</feature>
<evidence type="ECO:0000256" key="1">
    <source>
        <dbReference type="ARBA" id="ARBA00004651"/>
    </source>
</evidence>
<dbReference type="GO" id="GO:0005886">
    <property type="term" value="C:plasma membrane"/>
    <property type="evidence" value="ECO:0007669"/>
    <property type="project" value="UniProtKB-SubCell"/>
</dbReference>
<keyword evidence="6 10" id="KW-1133">Transmembrane helix</keyword>
<gene>
    <name evidence="12" type="ORF">SAMN04488021_1723</name>
</gene>
<evidence type="ECO:0000256" key="9">
    <source>
        <dbReference type="SAM" id="MobiDB-lite"/>
    </source>
</evidence>
<protein>
    <submittedName>
        <fullName evidence="12">Glycosyltransferase involved in cell wall bisynthesis</fullName>
    </submittedName>
</protein>
<feature type="region of interest" description="Disordered" evidence="9">
    <location>
        <begin position="354"/>
        <end position="377"/>
    </location>
</feature>
<evidence type="ECO:0000313" key="12">
    <source>
        <dbReference type="EMBL" id="SFI09834.1"/>
    </source>
</evidence>